<accession>A0A1K0G8Y4</accession>
<evidence type="ECO:0000313" key="2">
    <source>
        <dbReference type="Proteomes" id="UP000179920"/>
    </source>
</evidence>
<name>A0A1K0G8Y4_9BASI</name>
<dbReference type="Proteomes" id="UP000179920">
    <property type="component" value="Chromosome XIII"/>
</dbReference>
<dbReference type="PANTHER" id="PTHR11439">
    <property type="entry name" value="GAG-POL-RELATED RETROTRANSPOSON"/>
    <property type="match status" value="1"/>
</dbReference>
<dbReference type="PANTHER" id="PTHR11439:SF467">
    <property type="entry name" value="INTEGRASE CATALYTIC DOMAIN-CONTAINING PROTEIN"/>
    <property type="match status" value="1"/>
</dbReference>
<proteinExistence type="predicted"/>
<evidence type="ECO:0000313" key="1">
    <source>
        <dbReference type="EMBL" id="SAM84248.1"/>
    </source>
</evidence>
<dbReference type="CDD" id="cd09272">
    <property type="entry name" value="RNase_HI_RT_Ty1"/>
    <property type="match status" value="1"/>
</dbReference>
<gene>
    <name evidence="1" type="ORF">UBRO_20821</name>
</gene>
<evidence type="ECO:0008006" key="3">
    <source>
        <dbReference type="Google" id="ProtNLM"/>
    </source>
</evidence>
<protein>
    <recommendedName>
        <fullName evidence="3">Reverse transcriptase Ty1/copia-type domain-containing protein</fullName>
    </recommendedName>
</protein>
<dbReference type="EMBL" id="LT558129">
    <property type="protein sequence ID" value="SAM84248.1"/>
    <property type="molecule type" value="Genomic_DNA"/>
</dbReference>
<dbReference type="AlphaFoldDB" id="A0A1K0G8Y4"/>
<reference evidence="2" key="1">
    <citation type="submission" date="2016-04" db="EMBL/GenBank/DDBJ databases">
        <authorList>
            <person name="Guldener U."/>
            <person name="Guldener U."/>
        </authorList>
    </citation>
    <scope>NUCLEOTIDE SEQUENCE [LARGE SCALE GENOMIC DNA]</scope>
    <source>
        <strain evidence="2">UB2112</strain>
    </source>
</reference>
<dbReference type="OrthoDB" id="3344688at2759"/>
<sequence length="290" mass="32524">MSHIIGMNIEYNHESCTLSIDQSGYIKGILDKFGMHEAWTVQLLATEAINTMGPRQGDTANAEEIRHYASLVRSLLWIAQVTRPDIAFVARWHTHFVANPLSEHLVAAKRISRYLKGTIDVSLVVSQVSSGQILTGWTDSDWAGLRECCCSTTGYIFAIDGFICSWSSQLQPTIANSSVDAKYVALVAVTREMLWASMFLHKLDQSLPRTSVIHVTAKTLVLHLHNRELAIDPTIPILYSNSSRAQVIANDPQHFKRTKHIDIAHFFLRGEVADVIGPDAQKIWICMRRD</sequence>
<organism evidence="1 2">
    <name type="scientific">Ustilago bromivora</name>
    <dbReference type="NCBI Taxonomy" id="307758"/>
    <lineage>
        <taxon>Eukaryota</taxon>
        <taxon>Fungi</taxon>
        <taxon>Dikarya</taxon>
        <taxon>Basidiomycota</taxon>
        <taxon>Ustilaginomycotina</taxon>
        <taxon>Ustilaginomycetes</taxon>
        <taxon>Ustilaginales</taxon>
        <taxon>Ustilaginaceae</taxon>
        <taxon>Ustilago</taxon>
    </lineage>
</organism>